<keyword evidence="1" id="KW-1133">Transmembrane helix</keyword>
<evidence type="ECO:0000313" key="3">
    <source>
        <dbReference type="Proteomes" id="UP000239576"/>
    </source>
</evidence>
<comment type="caution">
    <text evidence="2">The sequence shown here is derived from an EMBL/GenBank/DDBJ whole genome shotgun (WGS) entry which is preliminary data.</text>
</comment>
<proteinExistence type="predicted"/>
<evidence type="ECO:0008006" key="4">
    <source>
        <dbReference type="Google" id="ProtNLM"/>
    </source>
</evidence>
<organism evidence="2 3">
    <name type="scientific">Stenomitos frigidus ULC18</name>
    <dbReference type="NCBI Taxonomy" id="2107698"/>
    <lineage>
        <taxon>Bacteria</taxon>
        <taxon>Bacillati</taxon>
        <taxon>Cyanobacteriota</taxon>
        <taxon>Cyanophyceae</taxon>
        <taxon>Leptolyngbyales</taxon>
        <taxon>Leptolyngbyaceae</taxon>
        <taxon>Stenomitos</taxon>
    </lineage>
</organism>
<keyword evidence="1" id="KW-0812">Transmembrane</keyword>
<keyword evidence="3" id="KW-1185">Reference proteome</keyword>
<reference evidence="2 3" key="2">
    <citation type="submission" date="2018-03" db="EMBL/GenBank/DDBJ databases">
        <title>The ancient ancestry and fast evolution of plastids.</title>
        <authorList>
            <person name="Moore K.R."/>
            <person name="Magnabosco C."/>
            <person name="Momper L."/>
            <person name="Gold D.A."/>
            <person name="Bosak T."/>
            <person name="Fournier G.P."/>
        </authorList>
    </citation>
    <scope>NUCLEOTIDE SEQUENCE [LARGE SCALE GENOMIC DNA]</scope>
    <source>
        <strain evidence="2 3">ULC18</strain>
    </source>
</reference>
<reference evidence="3" key="1">
    <citation type="submission" date="2018-02" db="EMBL/GenBank/DDBJ databases">
        <authorList>
            <person name="Moore K."/>
            <person name="Momper L."/>
        </authorList>
    </citation>
    <scope>NUCLEOTIDE SEQUENCE [LARGE SCALE GENOMIC DNA]</scope>
    <source>
        <strain evidence="3">ULC18</strain>
    </source>
</reference>
<evidence type="ECO:0000256" key="1">
    <source>
        <dbReference type="SAM" id="Phobius"/>
    </source>
</evidence>
<dbReference type="Proteomes" id="UP000239576">
    <property type="component" value="Unassembled WGS sequence"/>
</dbReference>
<name>A0A2T1ECG2_9CYAN</name>
<sequence>MTLLVLLMAAVLEVGGDALVRSGLQSTVLLRRTELILLGGLVLLSYGVVVNLPLWDFGRLLGVYVTLFFLVAQLINWFGFGLKPTVPILVGGALIMTGGLVISFWRP</sequence>
<dbReference type="RefSeq" id="WP_106255983.1">
    <property type="nucleotide sequence ID" value="NZ_CAWNSW010000009.1"/>
</dbReference>
<gene>
    <name evidence="2" type="ORF">C7B82_09115</name>
</gene>
<feature type="transmembrane region" description="Helical" evidence="1">
    <location>
        <begin position="86"/>
        <end position="105"/>
    </location>
</feature>
<feature type="transmembrane region" description="Helical" evidence="1">
    <location>
        <begin position="35"/>
        <end position="54"/>
    </location>
</feature>
<accession>A0A2T1ECG2</accession>
<feature type="transmembrane region" description="Helical" evidence="1">
    <location>
        <begin position="61"/>
        <end position="80"/>
    </location>
</feature>
<protein>
    <recommendedName>
        <fullName evidence="4">Small multidrug resistance family-3 protein</fullName>
    </recommendedName>
</protein>
<evidence type="ECO:0000313" key="2">
    <source>
        <dbReference type="EMBL" id="PSB30446.1"/>
    </source>
</evidence>
<dbReference type="OrthoDB" id="123240at2"/>
<dbReference type="EMBL" id="PVWK01000052">
    <property type="protein sequence ID" value="PSB30446.1"/>
    <property type="molecule type" value="Genomic_DNA"/>
</dbReference>
<keyword evidence="1" id="KW-0472">Membrane</keyword>
<dbReference type="AlphaFoldDB" id="A0A2T1ECG2"/>